<dbReference type="SMART" id="SM00420">
    <property type="entry name" value="HTH_DEOR"/>
    <property type="match status" value="1"/>
</dbReference>
<dbReference type="SUPFAM" id="SSF100950">
    <property type="entry name" value="NagB/RpiA/CoA transferase-like"/>
    <property type="match status" value="1"/>
</dbReference>
<dbReference type="SUPFAM" id="SSF46785">
    <property type="entry name" value="Winged helix' DNA-binding domain"/>
    <property type="match status" value="1"/>
</dbReference>
<dbReference type="STRING" id="311410.LA5095_00689"/>
<dbReference type="PANTHER" id="PTHR30363">
    <property type="entry name" value="HTH-TYPE TRANSCRIPTIONAL REGULATOR SRLR-RELATED"/>
    <property type="match status" value="1"/>
</dbReference>
<dbReference type="InterPro" id="IPR037171">
    <property type="entry name" value="NagB/RpiA_transferase-like"/>
</dbReference>
<name>A0A0M6ZT10_9HYPH</name>
<dbReference type="Pfam" id="PF08220">
    <property type="entry name" value="HTH_DeoR"/>
    <property type="match status" value="1"/>
</dbReference>
<gene>
    <name evidence="6" type="primary">glcR_1</name>
    <name evidence="6" type="ORF">LA5096_03829</name>
</gene>
<evidence type="ECO:0000256" key="1">
    <source>
        <dbReference type="ARBA" id="ARBA00022491"/>
    </source>
</evidence>
<evidence type="ECO:0000256" key="3">
    <source>
        <dbReference type="ARBA" id="ARBA00023125"/>
    </source>
</evidence>
<dbReference type="GO" id="GO:0003700">
    <property type="term" value="F:DNA-binding transcription factor activity"/>
    <property type="evidence" value="ECO:0007669"/>
    <property type="project" value="InterPro"/>
</dbReference>
<dbReference type="InterPro" id="IPR036388">
    <property type="entry name" value="WH-like_DNA-bd_sf"/>
</dbReference>
<organism evidence="6 7">
    <name type="scientific">Roseibium album</name>
    <dbReference type="NCBI Taxonomy" id="311410"/>
    <lineage>
        <taxon>Bacteria</taxon>
        <taxon>Pseudomonadati</taxon>
        <taxon>Pseudomonadota</taxon>
        <taxon>Alphaproteobacteria</taxon>
        <taxon>Hyphomicrobiales</taxon>
        <taxon>Stappiaceae</taxon>
        <taxon>Roseibium</taxon>
    </lineage>
</organism>
<dbReference type="InterPro" id="IPR001034">
    <property type="entry name" value="DeoR_HTH"/>
</dbReference>
<proteinExistence type="predicted"/>
<dbReference type="Gene3D" id="3.40.50.1360">
    <property type="match status" value="1"/>
</dbReference>
<dbReference type="InterPro" id="IPR014036">
    <property type="entry name" value="DeoR-like_C"/>
</dbReference>
<dbReference type="InterPro" id="IPR036390">
    <property type="entry name" value="WH_DNA-bd_sf"/>
</dbReference>
<dbReference type="PRINTS" id="PR00037">
    <property type="entry name" value="HTHLACR"/>
</dbReference>
<dbReference type="RefSeq" id="WP_082442749.1">
    <property type="nucleotide sequence ID" value="NZ_CXWA01000005.1"/>
</dbReference>
<evidence type="ECO:0000313" key="7">
    <source>
        <dbReference type="Proteomes" id="UP000049983"/>
    </source>
</evidence>
<dbReference type="Pfam" id="PF00455">
    <property type="entry name" value="DeoRC"/>
    <property type="match status" value="1"/>
</dbReference>
<evidence type="ECO:0000259" key="5">
    <source>
        <dbReference type="PROSITE" id="PS51000"/>
    </source>
</evidence>
<keyword evidence="1" id="KW-0678">Repressor</keyword>
<dbReference type="GeneID" id="97671157"/>
<dbReference type="Gene3D" id="1.10.10.10">
    <property type="entry name" value="Winged helix-like DNA-binding domain superfamily/Winged helix DNA-binding domain"/>
    <property type="match status" value="1"/>
</dbReference>
<dbReference type="AlphaFoldDB" id="A0A0M6ZT10"/>
<protein>
    <submittedName>
        <fullName evidence="6">HTH-type transcriptional repressor GlcR</fullName>
    </submittedName>
</protein>
<dbReference type="PROSITE" id="PS51000">
    <property type="entry name" value="HTH_DEOR_2"/>
    <property type="match status" value="1"/>
</dbReference>
<feature type="domain" description="HTH deoR-type" evidence="5">
    <location>
        <begin position="3"/>
        <end position="58"/>
    </location>
</feature>
<sequence>MLSHERKTHLLSLLDEQGSVVAKDVSRELGLSEDTIRRDLRELARDGRLKRVHGGAVPIAPANAPFPGRIGIATPEKVEIGKRAAAMIEPGHVVFLDGGTTAIQLARHLPRHLDATVITHSPNIAMELLNHQGLEVEIVGGRLLRHSIVTSGAATIAWLGRYRPDICFIGATGLHPDQGVTTGESEEAEVKRAVIEKSGSAVILASSEKFGAVSSFEVARWTNIDGLVVAQAASRKAAELFGHLGCEILSTNQTGSRR</sequence>
<dbReference type="EMBL" id="CXWC01000011">
    <property type="protein sequence ID" value="CTQ73868.1"/>
    <property type="molecule type" value="Genomic_DNA"/>
</dbReference>
<evidence type="ECO:0000313" key="6">
    <source>
        <dbReference type="EMBL" id="CTQ73868.1"/>
    </source>
</evidence>
<evidence type="ECO:0000256" key="2">
    <source>
        <dbReference type="ARBA" id="ARBA00023015"/>
    </source>
</evidence>
<dbReference type="PROSITE" id="PS00894">
    <property type="entry name" value="HTH_DEOR_1"/>
    <property type="match status" value="1"/>
</dbReference>
<keyword evidence="2" id="KW-0805">Transcription regulation</keyword>
<dbReference type="SMART" id="SM01134">
    <property type="entry name" value="DeoRC"/>
    <property type="match status" value="1"/>
</dbReference>
<dbReference type="GO" id="GO:0003677">
    <property type="term" value="F:DNA binding"/>
    <property type="evidence" value="ECO:0007669"/>
    <property type="project" value="UniProtKB-KW"/>
</dbReference>
<dbReference type="PANTHER" id="PTHR30363:SF4">
    <property type="entry name" value="GLYCEROL-3-PHOSPHATE REGULON REPRESSOR"/>
    <property type="match status" value="1"/>
</dbReference>
<keyword evidence="7" id="KW-1185">Reference proteome</keyword>
<keyword evidence="3" id="KW-0238">DNA-binding</keyword>
<evidence type="ECO:0000256" key="4">
    <source>
        <dbReference type="ARBA" id="ARBA00023163"/>
    </source>
</evidence>
<dbReference type="InterPro" id="IPR050313">
    <property type="entry name" value="Carb_Metab_HTH_regulators"/>
</dbReference>
<dbReference type="OrthoDB" id="9797223at2"/>
<keyword evidence="4" id="KW-0804">Transcription</keyword>
<accession>A0A0M6ZT10</accession>
<reference evidence="7" key="1">
    <citation type="submission" date="2015-07" db="EMBL/GenBank/DDBJ databases">
        <authorList>
            <person name="Rodrigo-Torres Lidia"/>
            <person name="Arahal R.David."/>
        </authorList>
    </citation>
    <scope>NUCLEOTIDE SEQUENCE [LARGE SCALE GENOMIC DNA]</scope>
    <source>
        <strain evidence="7">CECT 5096</strain>
    </source>
</reference>
<dbReference type="InterPro" id="IPR018356">
    <property type="entry name" value="Tscrpt_reg_HTH_DeoR_CS"/>
</dbReference>
<dbReference type="Proteomes" id="UP000049983">
    <property type="component" value="Unassembled WGS sequence"/>
</dbReference>